<keyword evidence="2" id="KW-1185">Reference proteome</keyword>
<accession>A0A4Q2RDH8</accession>
<organism evidence="1 2">
    <name type="scientific">Lichenibacterium ramalinae</name>
    <dbReference type="NCBI Taxonomy" id="2316527"/>
    <lineage>
        <taxon>Bacteria</taxon>
        <taxon>Pseudomonadati</taxon>
        <taxon>Pseudomonadota</taxon>
        <taxon>Alphaproteobacteria</taxon>
        <taxon>Hyphomicrobiales</taxon>
        <taxon>Lichenihabitantaceae</taxon>
        <taxon>Lichenibacterium</taxon>
    </lineage>
</organism>
<reference evidence="1 2" key="2">
    <citation type="submission" date="2019-02" db="EMBL/GenBank/DDBJ databases">
        <title>'Lichenibacterium ramalinii' gen. nov. sp. nov., 'Lichenibacterium minor' gen. nov. sp. nov.</title>
        <authorList>
            <person name="Pankratov T."/>
        </authorList>
    </citation>
    <scope>NUCLEOTIDE SEQUENCE [LARGE SCALE GENOMIC DNA]</scope>
    <source>
        <strain evidence="1 2">RmlP001</strain>
    </source>
</reference>
<proteinExistence type="predicted"/>
<dbReference type="AlphaFoldDB" id="A0A4Q2RDH8"/>
<evidence type="ECO:0000313" key="1">
    <source>
        <dbReference type="EMBL" id="RYB04393.1"/>
    </source>
</evidence>
<name>A0A4Q2RDH8_9HYPH</name>
<comment type="caution">
    <text evidence="1">The sequence shown here is derived from an EMBL/GenBank/DDBJ whole genome shotgun (WGS) entry which is preliminary data.</text>
</comment>
<dbReference type="Proteomes" id="UP000289411">
    <property type="component" value="Unassembled WGS sequence"/>
</dbReference>
<evidence type="ECO:0000313" key="2">
    <source>
        <dbReference type="Proteomes" id="UP000289411"/>
    </source>
</evidence>
<reference evidence="1 2" key="1">
    <citation type="submission" date="2018-09" db="EMBL/GenBank/DDBJ databases">
        <authorList>
            <person name="Grouzdev D.S."/>
            <person name="Krutkina M.S."/>
        </authorList>
    </citation>
    <scope>NUCLEOTIDE SEQUENCE [LARGE SCALE GENOMIC DNA]</scope>
    <source>
        <strain evidence="1 2">RmlP001</strain>
    </source>
</reference>
<gene>
    <name evidence="1" type="ORF">D3272_13160</name>
</gene>
<dbReference type="RefSeq" id="WP_129219666.1">
    <property type="nucleotide sequence ID" value="NZ_QYBC01000010.1"/>
</dbReference>
<dbReference type="EMBL" id="QYBC01000010">
    <property type="protein sequence ID" value="RYB04393.1"/>
    <property type="molecule type" value="Genomic_DNA"/>
</dbReference>
<sequence>MGAYADFAGISDESLRMRGFELIAEDDFVKLYMSEVGPQIVSKEDASRFLWIEDDHDLALHPRTTLRMAPPW</sequence>
<protein>
    <submittedName>
        <fullName evidence="1">Uncharacterized protein</fullName>
    </submittedName>
</protein>